<name>A0AAD7AIA3_9AGAR</name>
<accession>A0AAD7AIA3</accession>
<organism evidence="3 4">
    <name type="scientific">Mycena albidolilacea</name>
    <dbReference type="NCBI Taxonomy" id="1033008"/>
    <lineage>
        <taxon>Eukaryota</taxon>
        <taxon>Fungi</taxon>
        <taxon>Dikarya</taxon>
        <taxon>Basidiomycota</taxon>
        <taxon>Agaricomycotina</taxon>
        <taxon>Agaricomycetes</taxon>
        <taxon>Agaricomycetidae</taxon>
        <taxon>Agaricales</taxon>
        <taxon>Marasmiineae</taxon>
        <taxon>Mycenaceae</taxon>
        <taxon>Mycena</taxon>
    </lineage>
</organism>
<reference evidence="3" key="1">
    <citation type="submission" date="2023-03" db="EMBL/GenBank/DDBJ databases">
        <title>Massive genome expansion in bonnet fungi (Mycena s.s.) driven by repeated elements and novel gene families across ecological guilds.</title>
        <authorList>
            <consortium name="Lawrence Berkeley National Laboratory"/>
            <person name="Harder C.B."/>
            <person name="Miyauchi S."/>
            <person name="Viragh M."/>
            <person name="Kuo A."/>
            <person name="Thoen E."/>
            <person name="Andreopoulos B."/>
            <person name="Lu D."/>
            <person name="Skrede I."/>
            <person name="Drula E."/>
            <person name="Henrissat B."/>
            <person name="Morin E."/>
            <person name="Kohler A."/>
            <person name="Barry K."/>
            <person name="LaButti K."/>
            <person name="Morin E."/>
            <person name="Salamov A."/>
            <person name="Lipzen A."/>
            <person name="Mereny Z."/>
            <person name="Hegedus B."/>
            <person name="Baldrian P."/>
            <person name="Stursova M."/>
            <person name="Weitz H."/>
            <person name="Taylor A."/>
            <person name="Grigoriev I.V."/>
            <person name="Nagy L.G."/>
            <person name="Martin F."/>
            <person name="Kauserud H."/>
        </authorList>
    </citation>
    <scope>NUCLEOTIDE SEQUENCE</scope>
    <source>
        <strain evidence="3">CBHHK002</strain>
    </source>
</reference>
<dbReference type="AlphaFoldDB" id="A0AAD7AIA3"/>
<evidence type="ECO:0000256" key="1">
    <source>
        <dbReference type="SAM" id="MobiDB-lite"/>
    </source>
</evidence>
<evidence type="ECO:0000256" key="2">
    <source>
        <dbReference type="SAM" id="Phobius"/>
    </source>
</evidence>
<gene>
    <name evidence="3" type="ORF">DFH08DRAFT_412308</name>
</gene>
<keyword evidence="2" id="KW-1133">Transmembrane helix</keyword>
<dbReference type="Proteomes" id="UP001218218">
    <property type="component" value="Unassembled WGS sequence"/>
</dbReference>
<keyword evidence="4" id="KW-1185">Reference proteome</keyword>
<keyword evidence="2" id="KW-0812">Transmembrane</keyword>
<comment type="caution">
    <text evidence="3">The sequence shown here is derived from an EMBL/GenBank/DDBJ whole genome shotgun (WGS) entry which is preliminary data.</text>
</comment>
<protein>
    <submittedName>
        <fullName evidence="3">Uncharacterized protein</fullName>
    </submittedName>
</protein>
<feature type="region of interest" description="Disordered" evidence="1">
    <location>
        <begin position="448"/>
        <end position="496"/>
    </location>
</feature>
<dbReference type="Gene3D" id="2.60.120.260">
    <property type="entry name" value="Galactose-binding domain-like"/>
    <property type="match status" value="2"/>
</dbReference>
<evidence type="ECO:0000313" key="3">
    <source>
        <dbReference type="EMBL" id="KAJ7359537.1"/>
    </source>
</evidence>
<keyword evidence="2" id="KW-0472">Membrane</keyword>
<proteinExistence type="predicted"/>
<sequence>MQYGARFSPKAIVRKDIASSGLVSASWIWTASPSAPGNVAFLKSYDSPAGKSASSAIISITAVESWTLWVNGQPIGASGTSEDDWKSAHVLRAALNSTQNIFSVLVSPGNDDSTPPGLLVAIQVAFADSSNSIVLSDSSWLASRSIPLDFPTPSTLSQFVSVAVEASYGSGSWGQSVTLRPSDPSPLTLQDSTWIWSTTNAFQEAALGKVGFRKVLTNPSGKTAQSATALITADNTFSFYLGQTYIGSPPADPNFDYTTSIWFYPQQFTIKLDSKVNTFNIIADNFPTADTTTNLTSAGLIGAIQIHYTDGSSDIVRTDSSWLTANVTSPTAFLSTSDSLLSPAIAQGPLGMSPWGPFIGVADALDAASVPTPPFNTSRTTTASPKSHPIPVAAIVAPIISVLAVVGMIIAFFYWKSSRSSKNRPGFNVTPFSSYTAVPSIGLEDTSSFRAAPSQTHATAGDDGPPPDYSYGESAQSLGLESEPLVSGGSRRKQRR</sequence>
<feature type="compositionally biased region" description="Polar residues" evidence="1">
    <location>
        <begin position="448"/>
        <end position="458"/>
    </location>
</feature>
<evidence type="ECO:0000313" key="4">
    <source>
        <dbReference type="Proteomes" id="UP001218218"/>
    </source>
</evidence>
<feature type="transmembrane region" description="Helical" evidence="2">
    <location>
        <begin position="392"/>
        <end position="415"/>
    </location>
</feature>
<dbReference type="EMBL" id="JARIHO010000006">
    <property type="protein sequence ID" value="KAJ7359537.1"/>
    <property type="molecule type" value="Genomic_DNA"/>
</dbReference>